<evidence type="ECO:0000313" key="3">
    <source>
        <dbReference type="Proteomes" id="UP000807306"/>
    </source>
</evidence>
<evidence type="ECO:0000256" key="1">
    <source>
        <dbReference type="SAM" id="Phobius"/>
    </source>
</evidence>
<keyword evidence="1" id="KW-0812">Transmembrane</keyword>
<name>A0A9P6JNW4_9AGAR</name>
<comment type="caution">
    <text evidence="2">The sequence shown here is derived from an EMBL/GenBank/DDBJ whole genome shotgun (WGS) entry which is preliminary data.</text>
</comment>
<feature type="transmembrane region" description="Helical" evidence="1">
    <location>
        <begin position="59"/>
        <end position="78"/>
    </location>
</feature>
<sequence length="336" mass="37404">MANHQSAPHLSPNEVLWAERSFLAGVFIAAVAFGVHLTLFILCFKALAQGQRTRSNRFFLFYICLMFLLGNIGNGLNIKLTQMSFIDHRDWPGGPSAYLVQTTNVLGIACNITYIISSWLQDGLLLYRFYVFWHGFPYLLAIPIPMFMTSTILSIFLMVRITQPGITLWTKISINIATPYWAISIALNVLITAFISARLLYMRHTLRKLLSVNGKEYLSITAMLVESAALYSINGLVFLIGYSNGSTLHLALATLGQSQSIAPLLIILRVAEGRAWSNETARDLRKSHPAAGVELQMKFRSPEASSGPRSVLESLRFAPTNSSHKGTVDLRDDELC</sequence>
<protein>
    <submittedName>
        <fullName evidence="2">Uncharacterized protein</fullName>
    </submittedName>
</protein>
<feature type="transmembrane region" description="Helical" evidence="1">
    <location>
        <begin position="138"/>
        <end position="159"/>
    </location>
</feature>
<dbReference type="OrthoDB" id="2905268at2759"/>
<gene>
    <name evidence="2" type="ORF">CPB83DRAFT_767901</name>
</gene>
<keyword evidence="3" id="KW-1185">Reference proteome</keyword>
<keyword evidence="1" id="KW-1133">Transmembrane helix</keyword>
<dbReference type="AlphaFoldDB" id="A0A9P6JNW4"/>
<feature type="transmembrane region" description="Helical" evidence="1">
    <location>
        <begin position="98"/>
        <end position="117"/>
    </location>
</feature>
<keyword evidence="1" id="KW-0472">Membrane</keyword>
<evidence type="ECO:0000313" key="2">
    <source>
        <dbReference type="EMBL" id="KAF9527837.1"/>
    </source>
</evidence>
<feature type="transmembrane region" description="Helical" evidence="1">
    <location>
        <begin position="179"/>
        <end position="201"/>
    </location>
</feature>
<proteinExistence type="predicted"/>
<accession>A0A9P6JNW4</accession>
<reference evidence="2" key="1">
    <citation type="submission" date="2020-11" db="EMBL/GenBank/DDBJ databases">
        <authorList>
            <consortium name="DOE Joint Genome Institute"/>
            <person name="Ahrendt S."/>
            <person name="Riley R."/>
            <person name="Andreopoulos W."/>
            <person name="Labutti K."/>
            <person name="Pangilinan J."/>
            <person name="Ruiz-Duenas F.J."/>
            <person name="Barrasa J.M."/>
            <person name="Sanchez-Garcia M."/>
            <person name="Camarero S."/>
            <person name="Miyauchi S."/>
            <person name="Serrano A."/>
            <person name="Linde D."/>
            <person name="Babiker R."/>
            <person name="Drula E."/>
            <person name="Ayuso-Fernandez I."/>
            <person name="Pacheco R."/>
            <person name="Padilla G."/>
            <person name="Ferreira P."/>
            <person name="Barriuso J."/>
            <person name="Kellner H."/>
            <person name="Castanera R."/>
            <person name="Alfaro M."/>
            <person name="Ramirez L."/>
            <person name="Pisabarro A.G."/>
            <person name="Kuo A."/>
            <person name="Tritt A."/>
            <person name="Lipzen A."/>
            <person name="He G."/>
            <person name="Yan M."/>
            <person name="Ng V."/>
            <person name="Cullen D."/>
            <person name="Martin F."/>
            <person name="Rosso M.-N."/>
            <person name="Henrissat B."/>
            <person name="Hibbett D."/>
            <person name="Martinez A.T."/>
            <person name="Grigoriev I.V."/>
        </authorList>
    </citation>
    <scope>NUCLEOTIDE SEQUENCE</scope>
    <source>
        <strain evidence="2">CBS 506.95</strain>
    </source>
</reference>
<dbReference type="EMBL" id="MU157858">
    <property type="protein sequence ID" value="KAF9527837.1"/>
    <property type="molecule type" value="Genomic_DNA"/>
</dbReference>
<organism evidence="2 3">
    <name type="scientific">Crepidotus variabilis</name>
    <dbReference type="NCBI Taxonomy" id="179855"/>
    <lineage>
        <taxon>Eukaryota</taxon>
        <taxon>Fungi</taxon>
        <taxon>Dikarya</taxon>
        <taxon>Basidiomycota</taxon>
        <taxon>Agaricomycotina</taxon>
        <taxon>Agaricomycetes</taxon>
        <taxon>Agaricomycetidae</taxon>
        <taxon>Agaricales</taxon>
        <taxon>Agaricineae</taxon>
        <taxon>Crepidotaceae</taxon>
        <taxon>Crepidotus</taxon>
    </lineage>
</organism>
<dbReference type="Proteomes" id="UP000807306">
    <property type="component" value="Unassembled WGS sequence"/>
</dbReference>
<feature type="transmembrane region" description="Helical" evidence="1">
    <location>
        <begin position="22"/>
        <end position="47"/>
    </location>
</feature>
<feature type="transmembrane region" description="Helical" evidence="1">
    <location>
        <begin position="222"/>
        <end position="242"/>
    </location>
</feature>